<comment type="caution">
    <text evidence="1">The sequence shown here is derived from an EMBL/GenBank/DDBJ whole genome shotgun (WGS) entry which is preliminary data.</text>
</comment>
<dbReference type="Proteomes" id="UP000050360">
    <property type="component" value="Unassembled WGS sequence"/>
</dbReference>
<evidence type="ECO:0000313" key="1">
    <source>
        <dbReference type="EMBL" id="KPQ45120.1"/>
    </source>
</evidence>
<reference evidence="1 2" key="1">
    <citation type="submission" date="2015-09" db="EMBL/GenBank/DDBJ databases">
        <title>A metagenomics-based metabolic model of nitrate-dependent anaerobic oxidation of methane by Methanoperedens-like archaea.</title>
        <authorList>
            <person name="Arshad A."/>
            <person name="Speth D.R."/>
            <person name="De Graaf R.M."/>
            <person name="Op Den Camp H.J."/>
            <person name="Jetten M.S."/>
            <person name="Welte C.U."/>
        </authorList>
    </citation>
    <scope>NUCLEOTIDE SEQUENCE [LARGE SCALE GENOMIC DNA]</scope>
</reference>
<sequence>MTLMVLSIFSGVALADPIQGGGDASNYYSSASTLERAIPSGSWYIYGNAYLQTSDVDWYNLNTNAGQLLSYELDTADWPYVLLDIYTSSTTTIGNDNVGSVYVSGNTKQKTILSGGHSVDDWYQFRLKIN</sequence>
<protein>
    <submittedName>
        <fullName evidence="1">Uncharacterized protein</fullName>
    </submittedName>
</protein>
<dbReference type="AlphaFoldDB" id="A0A0P8CN98"/>
<organism evidence="1 2">
    <name type="scientific">Candidatus Methanoperedens nitratireducens</name>
    <dbReference type="NCBI Taxonomy" id="1392998"/>
    <lineage>
        <taxon>Archaea</taxon>
        <taxon>Methanobacteriati</taxon>
        <taxon>Methanobacteriota</taxon>
        <taxon>Stenosarchaea group</taxon>
        <taxon>Methanomicrobia</taxon>
        <taxon>Methanosarcinales</taxon>
        <taxon>ANME-2 cluster</taxon>
        <taxon>Candidatus Methanoperedentaceae</taxon>
        <taxon>Candidatus Methanoperedens</taxon>
    </lineage>
</organism>
<proteinExistence type="predicted"/>
<name>A0A0P8CN98_9EURY</name>
<accession>A0A0P8CN98</accession>
<dbReference type="EMBL" id="LKCM01000021">
    <property type="protein sequence ID" value="KPQ45120.1"/>
    <property type="molecule type" value="Genomic_DNA"/>
</dbReference>
<evidence type="ECO:0000313" key="2">
    <source>
        <dbReference type="Proteomes" id="UP000050360"/>
    </source>
</evidence>
<gene>
    <name evidence="1" type="ORF">MPEBLZ_00294</name>
</gene>